<name>A0AAD9P7N7_RIDPI</name>
<feature type="region of interest" description="Disordered" evidence="1">
    <location>
        <begin position="77"/>
        <end position="127"/>
    </location>
</feature>
<evidence type="ECO:0000256" key="1">
    <source>
        <dbReference type="SAM" id="MobiDB-lite"/>
    </source>
</evidence>
<sequence>MMKNDTPIYVNNTQIKNVESYIYLAQRYTTRDKNQDNEIQRRITAEWTVFAKHRDIFEGNVGICLKRQVYNSCMRTSSNDIRRGNMGTHHPSKEQASSRTNKDGQEYVKHHVPGQKSGLEKRRRSQT</sequence>
<evidence type="ECO:0000313" key="2">
    <source>
        <dbReference type="EMBL" id="KAK2189674.1"/>
    </source>
</evidence>
<dbReference type="Proteomes" id="UP001209878">
    <property type="component" value="Unassembled WGS sequence"/>
</dbReference>
<evidence type="ECO:0000313" key="3">
    <source>
        <dbReference type="Proteomes" id="UP001209878"/>
    </source>
</evidence>
<reference evidence="2" key="1">
    <citation type="journal article" date="2023" name="Mol. Biol. Evol.">
        <title>Third-Generation Sequencing Reveals the Adaptive Role of the Epigenome in Three Deep-Sea Polychaetes.</title>
        <authorList>
            <person name="Perez M."/>
            <person name="Aroh O."/>
            <person name="Sun Y."/>
            <person name="Lan Y."/>
            <person name="Juniper S.K."/>
            <person name="Young C.R."/>
            <person name="Angers B."/>
            <person name="Qian P.Y."/>
        </authorList>
    </citation>
    <scope>NUCLEOTIDE SEQUENCE</scope>
    <source>
        <strain evidence="2">R07B-5</strain>
    </source>
</reference>
<keyword evidence="3" id="KW-1185">Reference proteome</keyword>
<protein>
    <submittedName>
        <fullName evidence="2">Uncharacterized protein</fullName>
    </submittedName>
</protein>
<proteinExistence type="predicted"/>
<gene>
    <name evidence="2" type="ORF">NP493_100g07014</name>
</gene>
<organism evidence="2 3">
    <name type="scientific">Ridgeia piscesae</name>
    <name type="common">Tubeworm</name>
    <dbReference type="NCBI Taxonomy" id="27915"/>
    <lineage>
        <taxon>Eukaryota</taxon>
        <taxon>Metazoa</taxon>
        <taxon>Spiralia</taxon>
        <taxon>Lophotrochozoa</taxon>
        <taxon>Annelida</taxon>
        <taxon>Polychaeta</taxon>
        <taxon>Sedentaria</taxon>
        <taxon>Canalipalpata</taxon>
        <taxon>Sabellida</taxon>
        <taxon>Siboglinidae</taxon>
        <taxon>Ridgeia</taxon>
    </lineage>
</organism>
<dbReference type="AlphaFoldDB" id="A0AAD9P7N7"/>
<feature type="compositionally biased region" description="Basic and acidic residues" evidence="1">
    <location>
        <begin position="100"/>
        <end position="109"/>
    </location>
</feature>
<comment type="caution">
    <text evidence="2">The sequence shown here is derived from an EMBL/GenBank/DDBJ whole genome shotgun (WGS) entry which is preliminary data.</text>
</comment>
<dbReference type="EMBL" id="JAODUO010000100">
    <property type="protein sequence ID" value="KAK2189674.1"/>
    <property type="molecule type" value="Genomic_DNA"/>
</dbReference>
<accession>A0AAD9P7N7</accession>